<organism evidence="1">
    <name type="scientific">Bracon brevicornis</name>
    <dbReference type="NCBI Taxonomy" id="1563983"/>
    <lineage>
        <taxon>Eukaryota</taxon>
        <taxon>Metazoa</taxon>
        <taxon>Ecdysozoa</taxon>
        <taxon>Arthropoda</taxon>
        <taxon>Hexapoda</taxon>
        <taxon>Insecta</taxon>
        <taxon>Pterygota</taxon>
        <taxon>Neoptera</taxon>
        <taxon>Endopterygota</taxon>
        <taxon>Hymenoptera</taxon>
        <taxon>Apocrita</taxon>
        <taxon>Ichneumonoidea</taxon>
        <taxon>Braconidae</taxon>
        <taxon>Braconinae</taxon>
        <taxon>Bracon</taxon>
    </lineage>
</organism>
<protein>
    <submittedName>
        <fullName evidence="1">Uncharacterized protein</fullName>
    </submittedName>
</protein>
<sequence>MSCFDTPDEQLYLFEVTLNDLTLSEEKLYECDNRPLYVKLKFLDLPIVILSPNDFFDTVTVQPVNEKKNGIVSMATGRSCLFGRHPKILVREMQKTPVRIGIFCDDETYPIAQVAIQLTGCMCDQVAMAMNDSDHLPKPFVLGGKYGLIDPGENPSGSIDLQLKITCLGRYVTTHYQMRENAFVFKNDRDEGQYFVKRINPGDLETLKYQKNSTENVEIPVINSKSDEIQNGDEIKEKKKLKKTKKK</sequence>
<evidence type="ECO:0000313" key="1">
    <source>
        <dbReference type="EMBL" id="CAD1540449.1"/>
    </source>
</evidence>
<dbReference type="AlphaFoldDB" id="A0A6V7ILS2"/>
<name>A0A6V7ILS2_9HYME</name>
<reference evidence="1" key="1">
    <citation type="submission" date="2020-07" db="EMBL/GenBank/DDBJ databases">
        <authorList>
            <person name="Ferguson B K."/>
        </authorList>
    </citation>
    <scope>NUCLEOTIDE SEQUENCE</scope>
    <source>
        <strain evidence="1">L06</strain>
    </source>
</reference>
<proteinExistence type="predicted"/>
<dbReference type="Pfam" id="PF14924">
    <property type="entry name" value="MAP10_N"/>
    <property type="match status" value="1"/>
</dbReference>
<accession>A0A6V7ILS2</accession>
<dbReference type="EMBL" id="CADCXW020000007">
    <property type="protein sequence ID" value="CAD1540449.1"/>
    <property type="molecule type" value="Genomic_DNA"/>
</dbReference>
<gene>
    <name evidence="1" type="ORF">BBRV_LOCUS28327</name>
</gene>